<dbReference type="Pfam" id="PF04397">
    <property type="entry name" value="LytTR"/>
    <property type="match status" value="1"/>
</dbReference>
<accession>A0ABP8JE15</accession>
<proteinExistence type="predicted"/>
<keyword evidence="4" id="KW-0238">DNA-binding</keyword>
<dbReference type="InterPro" id="IPR007492">
    <property type="entry name" value="LytTR_DNA-bd_dom"/>
</dbReference>
<evidence type="ECO:0000259" key="3">
    <source>
        <dbReference type="PROSITE" id="PS50930"/>
    </source>
</evidence>
<dbReference type="RefSeq" id="WP_345226719.1">
    <property type="nucleotide sequence ID" value="NZ_BAABHA010000013.1"/>
</dbReference>
<gene>
    <name evidence="4" type="ORF">GCM10023186_36660</name>
</gene>
<dbReference type="Gene3D" id="2.40.50.1020">
    <property type="entry name" value="LytTr DNA-binding domain"/>
    <property type="match status" value="1"/>
</dbReference>
<dbReference type="SMART" id="SM00448">
    <property type="entry name" value="REC"/>
    <property type="match status" value="1"/>
</dbReference>
<dbReference type="PANTHER" id="PTHR37299:SF1">
    <property type="entry name" value="STAGE 0 SPORULATION PROTEIN A HOMOLOG"/>
    <property type="match status" value="1"/>
</dbReference>
<dbReference type="InterPro" id="IPR011006">
    <property type="entry name" value="CheY-like_superfamily"/>
</dbReference>
<organism evidence="4 5">
    <name type="scientific">Hymenobacter koreensis</name>
    <dbReference type="NCBI Taxonomy" id="1084523"/>
    <lineage>
        <taxon>Bacteria</taxon>
        <taxon>Pseudomonadati</taxon>
        <taxon>Bacteroidota</taxon>
        <taxon>Cytophagia</taxon>
        <taxon>Cytophagales</taxon>
        <taxon>Hymenobacteraceae</taxon>
        <taxon>Hymenobacter</taxon>
    </lineage>
</organism>
<dbReference type="GO" id="GO:0003677">
    <property type="term" value="F:DNA binding"/>
    <property type="evidence" value="ECO:0007669"/>
    <property type="project" value="UniProtKB-KW"/>
</dbReference>
<dbReference type="Gene3D" id="3.40.50.2300">
    <property type="match status" value="1"/>
</dbReference>
<dbReference type="InterPro" id="IPR046947">
    <property type="entry name" value="LytR-like"/>
</dbReference>
<comment type="caution">
    <text evidence="4">The sequence shown here is derived from an EMBL/GenBank/DDBJ whole genome shotgun (WGS) entry which is preliminary data.</text>
</comment>
<dbReference type="PANTHER" id="PTHR37299">
    <property type="entry name" value="TRANSCRIPTIONAL REGULATOR-RELATED"/>
    <property type="match status" value="1"/>
</dbReference>
<protein>
    <submittedName>
        <fullName evidence="4">LytTR family DNA-binding domain-containing protein</fullName>
    </submittedName>
</protein>
<dbReference type="SMART" id="SM00850">
    <property type="entry name" value="LytTR"/>
    <property type="match status" value="1"/>
</dbReference>
<evidence type="ECO:0000256" key="1">
    <source>
        <dbReference type="PROSITE-ProRule" id="PRU00169"/>
    </source>
</evidence>
<feature type="domain" description="Response regulatory" evidence="2">
    <location>
        <begin position="5"/>
        <end position="115"/>
    </location>
</feature>
<keyword evidence="5" id="KW-1185">Reference proteome</keyword>
<reference evidence="5" key="1">
    <citation type="journal article" date="2019" name="Int. J. Syst. Evol. Microbiol.">
        <title>The Global Catalogue of Microorganisms (GCM) 10K type strain sequencing project: providing services to taxonomists for standard genome sequencing and annotation.</title>
        <authorList>
            <consortium name="The Broad Institute Genomics Platform"/>
            <consortium name="The Broad Institute Genome Sequencing Center for Infectious Disease"/>
            <person name="Wu L."/>
            <person name="Ma J."/>
        </authorList>
    </citation>
    <scope>NUCLEOTIDE SEQUENCE [LARGE SCALE GENOMIC DNA]</scope>
    <source>
        <strain evidence="5">JCM 17924</strain>
    </source>
</reference>
<keyword evidence="1" id="KW-0597">Phosphoprotein</keyword>
<feature type="modified residue" description="4-aspartylphosphate" evidence="1">
    <location>
        <position position="55"/>
    </location>
</feature>
<name>A0ABP8JE15_9BACT</name>
<dbReference type="EMBL" id="BAABHA010000013">
    <property type="protein sequence ID" value="GAA4389378.1"/>
    <property type="molecule type" value="Genomic_DNA"/>
</dbReference>
<dbReference type="Pfam" id="PF00072">
    <property type="entry name" value="Response_reg"/>
    <property type="match status" value="1"/>
</dbReference>
<evidence type="ECO:0000259" key="2">
    <source>
        <dbReference type="PROSITE" id="PS50110"/>
    </source>
</evidence>
<dbReference type="PROSITE" id="PS50110">
    <property type="entry name" value="RESPONSE_REGULATORY"/>
    <property type="match status" value="1"/>
</dbReference>
<evidence type="ECO:0000313" key="5">
    <source>
        <dbReference type="Proteomes" id="UP001500454"/>
    </source>
</evidence>
<dbReference type="Proteomes" id="UP001500454">
    <property type="component" value="Unassembled WGS sequence"/>
</dbReference>
<evidence type="ECO:0000313" key="4">
    <source>
        <dbReference type="EMBL" id="GAA4389378.1"/>
    </source>
</evidence>
<feature type="domain" description="HTH LytTR-type" evidence="3">
    <location>
        <begin position="140"/>
        <end position="236"/>
    </location>
</feature>
<dbReference type="PROSITE" id="PS50930">
    <property type="entry name" value="HTH_LYTTR"/>
    <property type="match status" value="1"/>
</dbReference>
<dbReference type="SUPFAM" id="SSF52172">
    <property type="entry name" value="CheY-like"/>
    <property type="match status" value="1"/>
</dbReference>
<dbReference type="InterPro" id="IPR001789">
    <property type="entry name" value="Sig_transdc_resp-reg_receiver"/>
</dbReference>
<sequence length="237" mass="26293">MTTLRTLAIDDEPLALRVLAEHARRVPFLHLTCTTDPIQGLVQAQGGDIDLVLLDVQMAALSGMQFLQLLQGRCAVILTTAYPHFALEGYEYAVADYLLKPISFERFLKAVQRVYAQVPASPGESVVVPSPAELPAYSFIKTEHRLVRVNHADIRYIEGGRDYATVFTATERILTLTSLGKLSETLPHPPFMRVHKSYIVALNQITSVERQRIYLGQAVIPIGDTYRADFARVVGSG</sequence>